<dbReference type="Proteomes" id="UP000190102">
    <property type="component" value="Unassembled WGS sequence"/>
</dbReference>
<dbReference type="InterPro" id="IPR036280">
    <property type="entry name" value="Multihaem_cyt_sf"/>
</dbReference>
<gene>
    <name evidence="3" type="ORF">SAMN02745119_03387</name>
</gene>
<dbReference type="SUPFAM" id="SSF48695">
    <property type="entry name" value="Multiheme cytochromes"/>
    <property type="match status" value="1"/>
</dbReference>
<evidence type="ECO:0000313" key="3">
    <source>
        <dbReference type="EMBL" id="SKA25564.1"/>
    </source>
</evidence>
<dbReference type="RefSeq" id="WP_078791621.1">
    <property type="nucleotide sequence ID" value="NZ_FUWR01000039.1"/>
</dbReference>
<organism evidence="3 4">
    <name type="scientific">Trichlorobacter thiogenes</name>
    <dbReference type="NCBI Taxonomy" id="115783"/>
    <lineage>
        <taxon>Bacteria</taxon>
        <taxon>Pseudomonadati</taxon>
        <taxon>Thermodesulfobacteriota</taxon>
        <taxon>Desulfuromonadia</taxon>
        <taxon>Geobacterales</taxon>
        <taxon>Geobacteraceae</taxon>
        <taxon>Trichlorobacter</taxon>
    </lineage>
</organism>
<feature type="domain" description="GH29D-like beta-sandwich" evidence="2">
    <location>
        <begin position="137"/>
        <end position="200"/>
    </location>
</feature>
<dbReference type="STRING" id="115783.SAMN02745119_03387"/>
<feature type="non-terminal residue" evidence="3">
    <location>
        <position position="539"/>
    </location>
</feature>
<evidence type="ECO:0000256" key="1">
    <source>
        <dbReference type="ARBA" id="ARBA00022729"/>
    </source>
</evidence>
<dbReference type="AlphaFoldDB" id="A0A1T4SBE3"/>
<keyword evidence="4" id="KW-1185">Reference proteome</keyword>
<evidence type="ECO:0000259" key="2">
    <source>
        <dbReference type="Pfam" id="PF13290"/>
    </source>
</evidence>
<dbReference type="Gene3D" id="1.10.1130.10">
    <property type="entry name" value="Flavocytochrome C3, Chain A"/>
    <property type="match status" value="1"/>
</dbReference>
<dbReference type="PANTHER" id="PTHR35038">
    <property type="entry name" value="DISSIMILATORY SULFITE REDUCTASE SIRA"/>
    <property type="match status" value="1"/>
</dbReference>
<dbReference type="EMBL" id="FUWR01000039">
    <property type="protein sequence ID" value="SKA25564.1"/>
    <property type="molecule type" value="Genomic_DNA"/>
</dbReference>
<protein>
    <submittedName>
        <fullName evidence="3">Cytochrome c554 and c-prime</fullName>
    </submittedName>
</protein>
<dbReference type="Pfam" id="PF13290">
    <property type="entry name" value="CHB_HEX_C_1"/>
    <property type="match status" value="1"/>
</dbReference>
<dbReference type="PANTHER" id="PTHR35038:SF8">
    <property type="entry name" value="C-TYPE POLYHEME CYTOCHROME OMCC"/>
    <property type="match status" value="1"/>
</dbReference>
<keyword evidence="1" id="KW-0732">Signal</keyword>
<dbReference type="InterPro" id="IPR059177">
    <property type="entry name" value="GH29D-like_dom"/>
</dbReference>
<dbReference type="InterPro" id="IPR051829">
    <property type="entry name" value="Multiheme_Cytochr_ET"/>
</dbReference>
<proteinExistence type="predicted"/>
<evidence type="ECO:0000313" key="4">
    <source>
        <dbReference type="Proteomes" id="UP000190102"/>
    </source>
</evidence>
<name>A0A1T4SBE3_9BACT</name>
<reference evidence="4" key="1">
    <citation type="submission" date="2017-02" db="EMBL/GenBank/DDBJ databases">
        <authorList>
            <person name="Varghese N."/>
            <person name="Submissions S."/>
        </authorList>
    </citation>
    <scope>NUCLEOTIDE SEQUENCE [LARGE SCALE GENOMIC DNA]</scope>
    <source>
        <strain evidence="4">ATCC BAA-34</strain>
    </source>
</reference>
<accession>A0A1T4SBE3</accession>
<sequence>MRIKTMHRWLLSFLTGILLTTTLPIGSASAISSPNVFYNGTYYYDQFLATALTDSLTSIMLSATPLPDASPVVFNRPGVTLTIQGGYDNLFNALIGSTVLSTSLTISQGTLIVNNLTIGGTALPPGDTTSPTTTANPSGGSFTAAITVQLAVNETATIYYTTDGSTPTTASTVYSGLIPINATTTLKYFARDSAGNSETAKSAIYTINSGGDPQANHANLTFTSTALCLQCHTKQATDMASSVHYKWEGPYSKISNKPTGTIGGKLNTAVNAYCINTLGNWNGCGACHIGAGAKPGTVADATKNIDCLICHQKEYKRVRNATSGLFEPDTAKMTISMDQAVQALHMPVKSNCLQCHAKGGGGDALKRGDLALINGTTTDRNYDVHMASTGANLSCQQCHTTINHHVSGGGSDLRPSDSALTVSCATSSCHSNKAALNAGHATTAINTHLKRVACQTCHIPAYGRKAADAVLDTVTGYGDQSTETDRTWATPEWSVANSRWEPTVIRANNLKPIYAFFDGSSWVYDLHDVAVIDPATGNY</sequence>
<dbReference type="OrthoDB" id="9788513at2"/>